<dbReference type="Pfam" id="PF00566">
    <property type="entry name" value="RabGAP-TBC"/>
    <property type="match status" value="1"/>
</dbReference>
<accession>A0A2H6K9K0</accession>
<dbReference type="InterPro" id="IPR001680">
    <property type="entry name" value="WD40_rpt"/>
</dbReference>
<evidence type="ECO:0000256" key="3">
    <source>
        <dbReference type="ARBA" id="ARBA00014199"/>
    </source>
</evidence>
<dbReference type="GO" id="GO:0080008">
    <property type="term" value="C:Cul4-RING E3 ubiquitin ligase complex"/>
    <property type="evidence" value="ECO:0007669"/>
    <property type="project" value="TreeGrafter"/>
</dbReference>
<dbReference type="PROSITE" id="PS50294">
    <property type="entry name" value="WD_REPEATS_REGION"/>
    <property type="match status" value="1"/>
</dbReference>
<dbReference type="SMART" id="SM00164">
    <property type="entry name" value="TBC"/>
    <property type="match status" value="1"/>
</dbReference>
<keyword evidence="6" id="KW-0970">Cilium biogenesis/degradation</keyword>
<dbReference type="AlphaFoldDB" id="A0A2H6K9K0"/>
<gene>
    <name evidence="11" type="ORF">BOVATA_011560</name>
</gene>
<evidence type="ECO:0000259" key="10">
    <source>
        <dbReference type="PROSITE" id="PS50086"/>
    </source>
</evidence>
<dbReference type="Pfam" id="PF00400">
    <property type="entry name" value="WD40"/>
    <property type="match status" value="3"/>
</dbReference>
<organism evidence="11 12">
    <name type="scientific">Babesia ovata</name>
    <dbReference type="NCBI Taxonomy" id="189622"/>
    <lineage>
        <taxon>Eukaryota</taxon>
        <taxon>Sar</taxon>
        <taxon>Alveolata</taxon>
        <taxon>Apicomplexa</taxon>
        <taxon>Aconoidasida</taxon>
        <taxon>Piroplasmida</taxon>
        <taxon>Babesiidae</taxon>
        <taxon>Babesia</taxon>
    </lineage>
</organism>
<dbReference type="InterPro" id="IPR015943">
    <property type="entry name" value="WD40/YVTN_repeat-like_dom_sf"/>
</dbReference>
<dbReference type="GO" id="GO:0045717">
    <property type="term" value="P:negative regulation of fatty acid biosynthetic process"/>
    <property type="evidence" value="ECO:0007669"/>
    <property type="project" value="TreeGrafter"/>
</dbReference>
<dbReference type="SMART" id="SM00320">
    <property type="entry name" value="WD40"/>
    <property type="match status" value="7"/>
</dbReference>
<dbReference type="EMBL" id="BDSA01000001">
    <property type="protein sequence ID" value="GBE59663.1"/>
    <property type="molecule type" value="Genomic_DNA"/>
</dbReference>
<keyword evidence="4 8" id="KW-0853">WD repeat</keyword>
<comment type="caution">
    <text evidence="11">The sequence shown here is derived from an EMBL/GenBank/DDBJ whole genome shotgun (WGS) entry which is preliminary data.</text>
</comment>
<dbReference type="InterPro" id="IPR000195">
    <property type="entry name" value="Rab-GAP-TBC_dom"/>
</dbReference>
<dbReference type="GO" id="GO:0030030">
    <property type="term" value="P:cell projection organization"/>
    <property type="evidence" value="ECO:0007669"/>
    <property type="project" value="UniProtKB-KW"/>
</dbReference>
<evidence type="ECO:0000256" key="5">
    <source>
        <dbReference type="ARBA" id="ARBA00022737"/>
    </source>
</evidence>
<dbReference type="SUPFAM" id="SSF50978">
    <property type="entry name" value="WD40 repeat-like"/>
    <property type="match status" value="1"/>
</dbReference>
<dbReference type="Gene3D" id="1.10.10.750">
    <property type="entry name" value="Ypt/Rab-GAP domain of gyp1p, domain 1"/>
    <property type="match status" value="1"/>
</dbReference>
<dbReference type="Proteomes" id="UP000236319">
    <property type="component" value="Unassembled WGS sequence"/>
</dbReference>
<dbReference type="OrthoDB" id="4869960at2759"/>
<proteinExistence type="predicted"/>
<name>A0A2H6K9K0_9APIC</name>
<dbReference type="RefSeq" id="XP_028865906.1">
    <property type="nucleotide sequence ID" value="XM_029010073.1"/>
</dbReference>
<dbReference type="InterPro" id="IPR035969">
    <property type="entry name" value="Rab-GAP_TBC_sf"/>
</dbReference>
<evidence type="ECO:0000256" key="8">
    <source>
        <dbReference type="PROSITE-ProRule" id="PRU00221"/>
    </source>
</evidence>
<dbReference type="GeneID" id="39873433"/>
<dbReference type="Gene3D" id="2.130.10.10">
    <property type="entry name" value="YVTN repeat-like/Quinoprotein amine dehydrogenase"/>
    <property type="match status" value="3"/>
</dbReference>
<keyword evidence="12" id="KW-1185">Reference proteome</keyword>
<dbReference type="InterPro" id="IPR036322">
    <property type="entry name" value="WD40_repeat_dom_sf"/>
</dbReference>
<dbReference type="PROSITE" id="PS50082">
    <property type="entry name" value="WD_REPEATS_2"/>
    <property type="match status" value="1"/>
</dbReference>
<dbReference type="Gene3D" id="1.10.8.270">
    <property type="entry name" value="putative rabgap domain of human tbc1 domain family member 14 like domains"/>
    <property type="match status" value="1"/>
</dbReference>
<feature type="domain" description="Rab-GAP TBC" evidence="10">
    <location>
        <begin position="96"/>
        <end position="290"/>
    </location>
</feature>
<sequence length="1144" mass="130149">MERISFGLFGLSKRVMQRNLSRVQPEEPATSTSTDQAYDSYGFSVSDNAFANGINAYEDSFNEKRERRLKRWDEMELKGEWVTKDPFPLKVLIRKGIPDHYRAKMWFQLSGAEELGAQIKGLYPRLVTQPLDPSIVNQIEMDVCRTFPTNLNYQRHSEGTLRLRNVLTAFANFVPSAGYCQSFNFLAAILLMFMEEENAFLTLVQMIDSRIDNKGLSVLGYYKDRMLALKRDVLVLEMILRKRLKKLYNHLKANGVDFTCVCVEWLLCHFSISLPIHTVFRVWDVLFYEGEKVLFRVGFALFKVHEKRLLQLDSDKDLLMFLKSMGNGIVQHDEFLKVAFYHLSAFRRSDIQAMRLEAARIIKQGKDRRRAFGVGCGRRVVPVSLDEPGVPLASFIAKKLKPYSRLHVHGGCVNRLRWHNDGKTLASVSDDLTIALTNVHDVDPDSEGDGGLRAFRTSVIPTQHVGNIFGVSFLAGGRRIATGARDSRVCISDVVERQTVHCYRCHSGSVKHIINDGLTDFVFYSGSYDGTVRQFDIREPHSCDGHCRNVIIGLGRGIDHQIQGVRRRKCSWADAISQMDRSGMQNWVDLAYAEATWANQSYDGTEVKAIAINPVQSEQLAVAASDSMVRIFDRRKLSMGHAYNDGISVNYTMPILEEIYMPKHFRNDETRLFATYLAWSPDGERLAVTYESEHVYLFDRNFTSVGAINTGHSGTCDFTDTSGNDRATARIRELESHYAVCRDKACAQRNVSQLLYLLLYRNHVGDAALCETIAKEAFVADPTNPLVLFRRIQAFLLLDNYYMARRLCFRGSRLFPEHSVHFNKIRRLCLLLFNEKIREVASEEIISLLKSICTSREITSPNADIYAQHPIENIANEGGESDDDMHVSIGASFRYSISGWRRWPHPDTCSRLEEHLRDYAEGVEFEDSGSQSEAESEGDTADVEYQNEVDIDAEHRMVYQLRALADFSPRDRRWNMHHYMCFDAEDGGYHPHRPAYPYEAYPIPYVPEHDLYRAIENPRWRPAGNCRRLCGHCNFGTDIAEVNFWGNDVIVSGSADGAVYLYDVKSGRILDILNGHGENVNCVQVNQQGTLLATSGIDHYIQVWRPSGDFNGITETEVEESVAKAQACYNRHILGSPLTISDIT</sequence>
<dbReference type="PROSITE" id="PS50086">
    <property type="entry name" value="TBC_RABGAP"/>
    <property type="match status" value="1"/>
</dbReference>
<evidence type="ECO:0000256" key="2">
    <source>
        <dbReference type="ARBA" id="ARBA00004607"/>
    </source>
</evidence>
<dbReference type="SUPFAM" id="SSF47923">
    <property type="entry name" value="Ypt/Rab-GAP domain of gyp1p"/>
    <property type="match status" value="2"/>
</dbReference>
<feature type="repeat" description="WD" evidence="8">
    <location>
        <begin position="1073"/>
        <end position="1104"/>
    </location>
</feature>
<evidence type="ECO:0000313" key="12">
    <source>
        <dbReference type="Proteomes" id="UP000236319"/>
    </source>
</evidence>
<evidence type="ECO:0000256" key="6">
    <source>
        <dbReference type="ARBA" id="ARBA00022794"/>
    </source>
</evidence>
<evidence type="ECO:0000256" key="4">
    <source>
        <dbReference type="ARBA" id="ARBA00022574"/>
    </source>
</evidence>
<comment type="function">
    <text evidence="7">Molecular adapter which is involved in cilium biogenesis. Part of a functional complex including OFD1 a centriolar protein involved in cilium assembly. Could regulate the cAMP-dependent phosphorylation of OFD1, and its subsequent ubiquitination by PJA2 which ultimately leads to its proteasomal degradation.</text>
</comment>
<keyword evidence="5" id="KW-0677">Repeat</keyword>
<evidence type="ECO:0000256" key="7">
    <source>
        <dbReference type="ARBA" id="ARBA00034464"/>
    </source>
</evidence>
<dbReference type="GO" id="GO:0005737">
    <property type="term" value="C:cytoplasm"/>
    <property type="evidence" value="ECO:0007669"/>
    <property type="project" value="TreeGrafter"/>
</dbReference>
<comment type="subcellular location">
    <subcellularLocation>
        <location evidence="1">Cytoplasm</location>
        <location evidence="1">Cytoskeleton</location>
        <location evidence="1">Cilium basal body</location>
    </subcellularLocation>
    <subcellularLocation>
        <location evidence="2">Cytoplasm</location>
        <location evidence="2">Cytoskeleton</location>
        <location evidence="2">Microtubule organizing center</location>
        <location evidence="2">Centrosome</location>
        <location evidence="2">Centriolar satellite</location>
    </subcellularLocation>
</comment>
<dbReference type="Gene3D" id="1.10.472.80">
    <property type="entry name" value="Ypt/Rab-GAP domain of gyp1p, domain 3"/>
    <property type="match status" value="1"/>
</dbReference>
<reference evidence="11 12" key="1">
    <citation type="journal article" date="2017" name="BMC Genomics">
        <title>Whole-genome assembly of Babesia ovata and comparative genomics between closely related pathogens.</title>
        <authorList>
            <person name="Yamagishi J."/>
            <person name="Asada M."/>
            <person name="Hakimi H."/>
            <person name="Tanaka T.Q."/>
            <person name="Sugimoto C."/>
            <person name="Kawazu S."/>
        </authorList>
    </citation>
    <scope>NUCLEOTIDE SEQUENCE [LARGE SCALE GENOMIC DNA]</scope>
    <source>
        <strain evidence="11 12">Miyake</strain>
    </source>
</reference>
<dbReference type="VEuPathDB" id="PiroplasmaDB:BOVATA_011560"/>
<evidence type="ECO:0000256" key="1">
    <source>
        <dbReference type="ARBA" id="ARBA00004120"/>
    </source>
</evidence>
<dbReference type="InterPro" id="IPR045151">
    <property type="entry name" value="DCAF8"/>
</dbReference>
<evidence type="ECO:0000256" key="9">
    <source>
        <dbReference type="SAM" id="MobiDB-lite"/>
    </source>
</evidence>
<dbReference type="PANTHER" id="PTHR15574">
    <property type="entry name" value="WD REPEAT DOMAIN-CONTAINING FAMILY"/>
    <property type="match status" value="1"/>
</dbReference>
<protein>
    <recommendedName>
        <fullName evidence="3">TBC1 domain family member 31</fullName>
    </recommendedName>
</protein>
<dbReference type="PANTHER" id="PTHR15574:SF40">
    <property type="entry name" value="WD AND TETRATRICOPEPTIDE REPEATS PROTEIN 1"/>
    <property type="match status" value="1"/>
</dbReference>
<evidence type="ECO:0000313" key="11">
    <source>
        <dbReference type="EMBL" id="GBE59663.1"/>
    </source>
</evidence>
<dbReference type="GO" id="GO:0034451">
    <property type="term" value="C:centriolar satellite"/>
    <property type="evidence" value="ECO:0007669"/>
    <property type="project" value="UniProtKB-SubCell"/>
</dbReference>
<feature type="region of interest" description="Disordered" evidence="9">
    <location>
        <begin position="923"/>
        <end position="942"/>
    </location>
</feature>